<dbReference type="EMBL" id="JAYMGO010000010">
    <property type="protein sequence ID" value="KAL1266911.1"/>
    <property type="molecule type" value="Genomic_DNA"/>
</dbReference>
<protein>
    <recommendedName>
        <fullName evidence="3">DUF4939 domain-containing protein</fullName>
    </recommendedName>
</protein>
<organism evidence="1 2">
    <name type="scientific">Cirrhinus molitorella</name>
    <name type="common">mud carp</name>
    <dbReference type="NCBI Taxonomy" id="172907"/>
    <lineage>
        <taxon>Eukaryota</taxon>
        <taxon>Metazoa</taxon>
        <taxon>Chordata</taxon>
        <taxon>Craniata</taxon>
        <taxon>Vertebrata</taxon>
        <taxon>Euteleostomi</taxon>
        <taxon>Actinopterygii</taxon>
        <taxon>Neopterygii</taxon>
        <taxon>Teleostei</taxon>
        <taxon>Ostariophysi</taxon>
        <taxon>Cypriniformes</taxon>
        <taxon>Cyprinidae</taxon>
        <taxon>Labeoninae</taxon>
        <taxon>Labeonini</taxon>
        <taxon>Cirrhinus</taxon>
    </lineage>
</organism>
<name>A0ABR3MQL2_9TELE</name>
<gene>
    <name evidence="1" type="ORF">QQF64_002586</name>
</gene>
<evidence type="ECO:0008006" key="3">
    <source>
        <dbReference type="Google" id="ProtNLM"/>
    </source>
</evidence>
<evidence type="ECO:0000313" key="2">
    <source>
        <dbReference type="Proteomes" id="UP001558613"/>
    </source>
</evidence>
<evidence type="ECO:0000313" key="1">
    <source>
        <dbReference type="EMBL" id="KAL1266911.1"/>
    </source>
</evidence>
<reference evidence="1 2" key="1">
    <citation type="submission" date="2023-09" db="EMBL/GenBank/DDBJ databases">
        <authorList>
            <person name="Wang M."/>
        </authorList>
    </citation>
    <scope>NUCLEOTIDE SEQUENCE [LARGE SCALE GENOMIC DNA]</scope>
    <source>
        <strain evidence="1">GT-2023</strain>
        <tissue evidence="1">Liver</tissue>
    </source>
</reference>
<proteinExistence type="predicted"/>
<sequence>MSPAGSAPGFLISRLAVPASAVCSSEGFSVAQLPIASLRYSAFLNFVWFLFSFTENSRVAFVLTLLTGKAALWGTAVWENQHPCCSSFQALSTEMKAVFDHAVAGR</sequence>
<accession>A0ABR3MQL2</accession>
<comment type="caution">
    <text evidence="1">The sequence shown here is derived from an EMBL/GenBank/DDBJ whole genome shotgun (WGS) entry which is preliminary data.</text>
</comment>
<keyword evidence="2" id="KW-1185">Reference proteome</keyword>
<dbReference type="Proteomes" id="UP001558613">
    <property type="component" value="Unassembled WGS sequence"/>
</dbReference>